<evidence type="ECO:0000256" key="7">
    <source>
        <dbReference type="ARBA" id="ARBA00022832"/>
    </source>
</evidence>
<comment type="pathway">
    <text evidence="1 14">Lipid metabolism; fatty acid biosynthesis.</text>
</comment>
<evidence type="ECO:0000256" key="13">
    <source>
        <dbReference type="ARBA" id="ARBA00047659"/>
    </source>
</evidence>
<name>A0A369BA19_9FIRM</name>
<dbReference type="PANTHER" id="PTHR11712">
    <property type="entry name" value="POLYKETIDE SYNTHASE-RELATED"/>
    <property type="match status" value="1"/>
</dbReference>
<dbReference type="UniPathway" id="UPA00094"/>
<dbReference type="SMART" id="SM00825">
    <property type="entry name" value="PKS_KS"/>
    <property type="match status" value="1"/>
</dbReference>
<dbReference type="GO" id="GO:0005829">
    <property type="term" value="C:cytosol"/>
    <property type="evidence" value="ECO:0007669"/>
    <property type="project" value="TreeGrafter"/>
</dbReference>
<protein>
    <recommendedName>
        <fullName evidence="4 14">3-oxoacyl-[acyl-carrier-protein] synthase 2</fullName>
        <ecNumber evidence="3 14">2.3.1.179</ecNumber>
    </recommendedName>
</protein>
<dbReference type="EC" id="2.3.1.179" evidence="3 14"/>
<dbReference type="NCBIfam" id="NF005589">
    <property type="entry name" value="PRK07314.1"/>
    <property type="match status" value="1"/>
</dbReference>
<evidence type="ECO:0000256" key="12">
    <source>
        <dbReference type="ARBA" id="ARBA00047318"/>
    </source>
</evidence>
<evidence type="ECO:0000259" key="17">
    <source>
        <dbReference type="PROSITE" id="PS52004"/>
    </source>
</evidence>
<keyword evidence="8" id="KW-0443">Lipid metabolism</keyword>
<comment type="catalytic activity">
    <reaction evidence="12 14">
        <text>(9Z)-hexadecenoyl-[ACP] + malonyl-[ACP] + H(+) = 3-oxo-(11Z)-octadecenoyl-[ACP] + holo-[ACP] + CO2</text>
        <dbReference type="Rhea" id="RHEA:55040"/>
        <dbReference type="Rhea" id="RHEA-COMP:9623"/>
        <dbReference type="Rhea" id="RHEA-COMP:9685"/>
        <dbReference type="Rhea" id="RHEA-COMP:10800"/>
        <dbReference type="Rhea" id="RHEA-COMP:14074"/>
        <dbReference type="ChEBI" id="CHEBI:15378"/>
        <dbReference type="ChEBI" id="CHEBI:16526"/>
        <dbReference type="ChEBI" id="CHEBI:64479"/>
        <dbReference type="ChEBI" id="CHEBI:78449"/>
        <dbReference type="ChEBI" id="CHEBI:83989"/>
        <dbReference type="ChEBI" id="CHEBI:138538"/>
        <dbReference type="EC" id="2.3.1.179"/>
    </reaction>
</comment>
<dbReference type="InterPro" id="IPR000794">
    <property type="entry name" value="Beta-ketoacyl_synthase"/>
</dbReference>
<dbReference type="EMBL" id="QPJT01000005">
    <property type="protein sequence ID" value="RCX18373.1"/>
    <property type="molecule type" value="Genomic_DNA"/>
</dbReference>
<evidence type="ECO:0000256" key="10">
    <source>
        <dbReference type="ARBA" id="ARBA00023315"/>
    </source>
</evidence>
<sequence length="411" mass="44231">MKKRVVITGLGAVTPIGNNTSDFWRNSREGVCGIDYIKTFDVSNSKVKIAAELKNFEPKDFFDRKHVNRLDRFSHLGIVAAREAYADAGLYGLHVDKNRMGVVIGTGVGGIITIAEETANLVNGGMNMVSPLLLPKSLPNILAGNISVEFNAKGICNTVVTACAAGTNSIGEAFRAIQYGDADIIISGASEASITPLMLAGFTNMSALSVKDDPCRASIPFDKERDGFVMGEGAGILILEELEHALKRNARIYCEVAGYGFTCDAYHLTAPAPHGEGGARAMRLALDNAAIEPEDISYINAHGTSTRYNDKYETEAIKSVFKEHAYKIPISSTKSMIGHLLGASGAVEAIACIKAIEEDYIHGTIGYKTEDEECDLDYTVNKGKKVRVEYALSNSFGFGGHNASIIFKRLA</sequence>
<keyword evidence="5 14" id="KW-0444">Lipid biosynthesis</keyword>
<dbReference type="RefSeq" id="WP_114296918.1">
    <property type="nucleotide sequence ID" value="NZ_QPJT01000005.1"/>
</dbReference>
<dbReference type="InterPro" id="IPR014030">
    <property type="entry name" value="Ketoacyl_synth_N"/>
</dbReference>
<evidence type="ECO:0000313" key="18">
    <source>
        <dbReference type="EMBL" id="RCX18373.1"/>
    </source>
</evidence>
<keyword evidence="19" id="KW-1185">Reference proteome</keyword>
<comment type="catalytic activity">
    <reaction evidence="13 14">
        <text>a fatty acyl-[ACP] + malonyl-[ACP] + H(+) = a 3-oxoacyl-[ACP] + holo-[ACP] + CO2</text>
        <dbReference type="Rhea" id="RHEA:22836"/>
        <dbReference type="Rhea" id="RHEA-COMP:9623"/>
        <dbReference type="Rhea" id="RHEA-COMP:9685"/>
        <dbReference type="Rhea" id="RHEA-COMP:9916"/>
        <dbReference type="Rhea" id="RHEA-COMP:14125"/>
        <dbReference type="ChEBI" id="CHEBI:15378"/>
        <dbReference type="ChEBI" id="CHEBI:16526"/>
        <dbReference type="ChEBI" id="CHEBI:64479"/>
        <dbReference type="ChEBI" id="CHEBI:78449"/>
        <dbReference type="ChEBI" id="CHEBI:78776"/>
        <dbReference type="ChEBI" id="CHEBI:138651"/>
    </reaction>
</comment>
<dbReference type="CDD" id="cd00834">
    <property type="entry name" value="KAS_I_II"/>
    <property type="match status" value="1"/>
</dbReference>
<dbReference type="PROSITE" id="PS00606">
    <property type="entry name" value="KS3_1"/>
    <property type="match status" value="1"/>
</dbReference>
<evidence type="ECO:0000256" key="5">
    <source>
        <dbReference type="ARBA" id="ARBA00022516"/>
    </source>
</evidence>
<dbReference type="OrthoDB" id="9808669at2"/>
<evidence type="ECO:0000256" key="1">
    <source>
        <dbReference type="ARBA" id="ARBA00005194"/>
    </source>
</evidence>
<dbReference type="AlphaFoldDB" id="A0A369BA19"/>
<dbReference type="NCBIfam" id="TIGR03150">
    <property type="entry name" value="fabF"/>
    <property type="match status" value="1"/>
</dbReference>
<keyword evidence="9 14" id="KW-0275">Fatty acid biosynthesis</keyword>
<evidence type="ECO:0000256" key="6">
    <source>
        <dbReference type="ARBA" id="ARBA00022679"/>
    </source>
</evidence>
<evidence type="ECO:0000256" key="8">
    <source>
        <dbReference type="ARBA" id="ARBA00023098"/>
    </source>
</evidence>
<keyword evidence="6 14" id="KW-0808">Transferase</keyword>
<comment type="function">
    <text evidence="11 14">Involved in the type II fatty acid elongation cycle. Catalyzes the elongation of a wide range of acyl-ACP by the addition of two carbons from malonyl-ACP to an acyl acceptor. Can efficiently catalyze the conversion of palmitoleoyl-ACP (cis-hexadec-9-enoyl-ACP) to cis-vaccenoyl-ACP (cis-octadec-11-enoyl-ACP), an essential step in the thermal regulation of fatty acid composition.</text>
</comment>
<dbReference type="Proteomes" id="UP000253034">
    <property type="component" value="Unassembled WGS sequence"/>
</dbReference>
<dbReference type="SUPFAM" id="SSF53901">
    <property type="entry name" value="Thiolase-like"/>
    <property type="match status" value="2"/>
</dbReference>
<comment type="caution">
    <text evidence="18">The sequence shown here is derived from an EMBL/GenBank/DDBJ whole genome shotgun (WGS) entry which is preliminary data.</text>
</comment>
<evidence type="ECO:0000256" key="14">
    <source>
        <dbReference type="PIRNR" id="PIRNR000447"/>
    </source>
</evidence>
<dbReference type="GO" id="GO:0004315">
    <property type="term" value="F:3-oxoacyl-[acyl-carrier-protein] synthase activity"/>
    <property type="evidence" value="ECO:0007669"/>
    <property type="project" value="UniProtKB-UniRule"/>
</dbReference>
<evidence type="ECO:0000256" key="11">
    <source>
        <dbReference type="ARBA" id="ARBA00024006"/>
    </source>
</evidence>
<keyword evidence="7" id="KW-0276">Fatty acid metabolism</keyword>
<dbReference type="InterPro" id="IPR017568">
    <property type="entry name" value="3-oxoacyl-ACP_synth-2"/>
</dbReference>
<evidence type="ECO:0000256" key="16">
    <source>
        <dbReference type="RuleBase" id="RU003694"/>
    </source>
</evidence>
<evidence type="ECO:0000256" key="9">
    <source>
        <dbReference type="ARBA" id="ARBA00023160"/>
    </source>
</evidence>
<dbReference type="Gene3D" id="3.40.47.10">
    <property type="match status" value="1"/>
</dbReference>
<accession>A0A369BA19</accession>
<comment type="similarity">
    <text evidence="2 14 16">Belongs to the thiolase-like superfamily. Beta-ketoacyl-ACP synthases family.</text>
</comment>
<dbReference type="InterPro" id="IPR014031">
    <property type="entry name" value="Ketoacyl_synth_C"/>
</dbReference>
<evidence type="ECO:0000256" key="3">
    <source>
        <dbReference type="ARBA" id="ARBA00012356"/>
    </source>
</evidence>
<keyword evidence="10 14" id="KW-0012">Acyltransferase</keyword>
<evidence type="ECO:0000256" key="15">
    <source>
        <dbReference type="PIRSR" id="PIRSR000447-1"/>
    </source>
</evidence>
<dbReference type="Pfam" id="PF00109">
    <property type="entry name" value="ketoacyl-synt"/>
    <property type="match status" value="1"/>
</dbReference>
<evidence type="ECO:0000256" key="4">
    <source>
        <dbReference type="ARBA" id="ARBA00014657"/>
    </source>
</evidence>
<proteinExistence type="inferred from homology"/>
<dbReference type="InterPro" id="IPR016039">
    <property type="entry name" value="Thiolase-like"/>
</dbReference>
<gene>
    <name evidence="18" type="ORF">DFR58_105137</name>
</gene>
<dbReference type="GO" id="GO:0006633">
    <property type="term" value="P:fatty acid biosynthetic process"/>
    <property type="evidence" value="ECO:0007669"/>
    <property type="project" value="UniProtKB-UniRule"/>
</dbReference>
<feature type="active site" description="For beta-ketoacyl synthase activity" evidence="15">
    <location>
        <position position="163"/>
    </location>
</feature>
<dbReference type="InterPro" id="IPR018201">
    <property type="entry name" value="Ketoacyl_synth_AS"/>
</dbReference>
<dbReference type="PROSITE" id="PS52004">
    <property type="entry name" value="KS3_2"/>
    <property type="match status" value="1"/>
</dbReference>
<dbReference type="InterPro" id="IPR020841">
    <property type="entry name" value="PKS_Beta-ketoAc_synthase_dom"/>
</dbReference>
<dbReference type="PANTHER" id="PTHR11712:SF336">
    <property type="entry name" value="3-OXOACYL-[ACYL-CARRIER-PROTEIN] SYNTHASE, MITOCHONDRIAL"/>
    <property type="match status" value="1"/>
</dbReference>
<evidence type="ECO:0000313" key="19">
    <source>
        <dbReference type="Proteomes" id="UP000253034"/>
    </source>
</evidence>
<evidence type="ECO:0000256" key="2">
    <source>
        <dbReference type="ARBA" id="ARBA00008467"/>
    </source>
</evidence>
<dbReference type="FunFam" id="3.40.47.10:FF:000009">
    <property type="entry name" value="3-oxoacyl-[acyl-carrier-protein] synthase 2"/>
    <property type="match status" value="1"/>
</dbReference>
<reference evidence="18 19" key="1">
    <citation type="submission" date="2018-07" db="EMBL/GenBank/DDBJ databases">
        <title>Genomic Encyclopedia of Type Strains, Phase IV (KMG-IV): sequencing the most valuable type-strain genomes for metagenomic binning, comparative biology and taxonomic classification.</title>
        <authorList>
            <person name="Goeker M."/>
        </authorList>
    </citation>
    <scope>NUCLEOTIDE SEQUENCE [LARGE SCALE GENOMIC DNA]</scope>
    <source>
        <strain evidence="18 19">DSM 27016</strain>
    </source>
</reference>
<dbReference type="PIRSF" id="PIRSF000447">
    <property type="entry name" value="KAS_II"/>
    <property type="match status" value="1"/>
</dbReference>
<dbReference type="Pfam" id="PF02801">
    <property type="entry name" value="Ketoacyl-synt_C"/>
    <property type="match status" value="1"/>
</dbReference>
<feature type="domain" description="Ketosynthase family 3 (KS3)" evidence="17">
    <location>
        <begin position="2"/>
        <end position="409"/>
    </location>
</feature>
<organism evidence="18 19">
    <name type="scientific">Anaerobacterium chartisolvens</name>
    <dbReference type="NCBI Taxonomy" id="1297424"/>
    <lineage>
        <taxon>Bacteria</taxon>
        <taxon>Bacillati</taxon>
        <taxon>Bacillota</taxon>
        <taxon>Clostridia</taxon>
        <taxon>Eubacteriales</taxon>
        <taxon>Oscillospiraceae</taxon>
        <taxon>Anaerobacterium</taxon>
    </lineage>
</organism>